<feature type="transmembrane region" description="Helical" evidence="6">
    <location>
        <begin position="677"/>
        <end position="697"/>
    </location>
</feature>
<keyword evidence="2" id="KW-1003">Cell membrane</keyword>
<feature type="transmembrane region" description="Helical" evidence="6">
    <location>
        <begin position="293"/>
        <end position="317"/>
    </location>
</feature>
<sequence>MSSRNIGVPKIKMQKKALSYRLGRFINKLRWPIIGLWLLVILLCIPFLPHIIAPFKTTGFIDESSSSAHAENYMNKKLGYNDKNKFLIMYHSNKLLATQAQFKKKIKESLSDLKDFPIKHEIIYPDDKHQISKDKHTAYVVVIIKTNKQLSDDLLKQFTEAIKKPSRMTMEIGGEPLFIQNVNQQTQKDLFKADIVAAPVAIITLILVFGSVIAATLPIILGGGCAIIILTTLYFLGHLFTLSIFTINIALLLGLCLCLDYSLFFISRFRDELKNGLNIEEAIATTQETAGKAIFFSGLAVFVSLSALFLFPVNILFSVAVGGLAAVFFAVLISTIFLPAILAVLKSKINLLSVRLFRNKNHSSCWRWLAERVVHRPYLFFFPILIFLLVLGYPLLVSKFGISDYRIFPEKSENRAFYDTYAKKFQIEQLNPIILVIESPSSSILSRNNLSKIYNFVQKLKRNPLIKEVNGIISSNSDLKKGQYYTLYHLDKKLLDPSVKQLLKTTTTKHMAIINVISKYPADSEETKELVNELQQIKIGSGLKLQVTGVAASNIDVLHSIYHYLPYAIIWIMVFSYLILLLLLRSLFLPLKAIIMTLLSLSASYGALVFIFQEGYLSGVLNFQPQGMLDISLLVIIFCALFGFSMDYEVFLLTRIKEAHQLTKDNKKSIIFGIEKSGRIITSAALIVIVICCAFLIADVLMVKAFGLGIAVAIFVDAFLIRSFLVPATMTLFKSWVWYLPKWLDRLLPKL</sequence>
<evidence type="ECO:0000256" key="1">
    <source>
        <dbReference type="ARBA" id="ARBA00004651"/>
    </source>
</evidence>
<organism evidence="8 9">
    <name type="scientific">Legionella tucsonensis</name>
    <dbReference type="NCBI Taxonomy" id="40335"/>
    <lineage>
        <taxon>Bacteria</taxon>
        <taxon>Pseudomonadati</taxon>
        <taxon>Pseudomonadota</taxon>
        <taxon>Gammaproteobacteria</taxon>
        <taxon>Legionellales</taxon>
        <taxon>Legionellaceae</taxon>
        <taxon>Legionella</taxon>
    </lineage>
</organism>
<evidence type="ECO:0000256" key="2">
    <source>
        <dbReference type="ARBA" id="ARBA00022475"/>
    </source>
</evidence>
<evidence type="ECO:0000256" key="3">
    <source>
        <dbReference type="ARBA" id="ARBA00022692"/>
    </source>
</evidence>
<dbReference type="InterPro" id="IPR000731">
    <property type="entry name" value="SSD"/>
</dbReference>
<dbReference type="STRING" id="40335.Ltuc_0844"/>
<evidence type="ECO:0000313" key="8">
    <source>
        <dbReference type="EMBL" id="KTD72997.1"/>
    </source>
</evidence>
<dbReference type="EMBL" id="LNZA01000001">
    <property type="protein sequence ID" value="KTD72997.1"/>
    <property type="molecule type" value="Genomic_DNA"/>
</dbReference>
<dbReference type="SUPFAM" id="SSF82866">
    <property type="entry name" value="Multidrug efflux transporter AcrB transmembrane domain"/>
    <property type="match status" value="2"/>
</dbReference>
<dbReference type="PANTHER" id="PTHR33406">
    <property type="entry name" value="MEMBRANE PROTEIN MJ1562-RELATED"/>
    <property type="match status" value="1"/>
</dbReference>
<keyword evidence="5 6" id="KW-0472">Membrane</keyword>
<feature type="domain" description="SSD" evidence="7">
    <location>
        <begin position="233"/>
        <end position="344"/>
    </location>
</feature>
<comment type="subcellular location">
    <subcellularLocation>
        <location evidence="1">Cell membrane</location>
        <topology evidence="1">Multi-pass membrane protein</topology>
    </subcellularLocation>
</comment>
<dbReference type="PROSITE" id="PS50156">
    <property type="entry name" value="SSD"/>
    <property type="match status" value="1"/>
</dbReference>
<keyword evidence="4 6" id="KW-1133">Transmembrane helix</keyword>
<dbReference type="PATRIC" id="fig|40335.7.peg.888"/>
<dbReference type="Pfam" id="PF03176">
    <property type="entry name" value="MMPL"/>
    <property type="match status" value="2"/>
</dbReference>
<keyword evidence="3 6" id="KW-0812">Transmembrane</keyword>
<feature type="transmembrane region" description="Helical" evidence="6">
    <location>
        <begin position="217"/>
        <end position="236"/>
    </location>
</feature>
<dbReference type="Gene3D" id="1.20.1640.10">
    <property type="entry name" value="Multidrug efflux transporter AcrB transmembrane domain"/>
    <property type="match status" value="2"/>
</dbReference>
<feature type="transmembrane region" description="Helical" evidence="6">
    <location>
        <begin position="29"/>
        <end position="48"/>
    </location>
</feature>
<reference evidence="8 9" key="1">
    <citation type="submission" date="2015-11" db="EMBL/GenBank/DDBJ databases">
        <title>Genomic analysis of 38 Legionella species identifies large and diverse effector repertoires.</title>
        <authorList>
            <person name="Burstein D."/>
            <person name="Amaro F."/>
            <person name="Zusman T."/>
            <person name="Lifshitz Z."/>
            <person name="Cohen O."/>
            <person name="Gilbert J.A."/>
            <person name="Pupko T."/>
            <person name="Shuman H.A."/>
            <person name="Segal G."/>
        </authorList>
    </citation>
    <scope>NUCLEOTIDE SEQUENCE [LARGE SCALE GENOMIC DNA]</scope>
    <source>
        <strain evidence="8 9">ATCC 49180</strain>
    </source>
</reference>
<feature type="transmembrane region" description="Helical" evidence="6">
    <location>
        <begin position="242"/>
        <end position="266"/>
    </location>
</feature>
<dbReference type="PANTHER" id="PTHR33406:SF13">
    <property type="entry name" value="MEMBRANE PROTEIN YDFJ"/>
    <property type="match status" value="1"/>
</dbReference>
<accession>A0A0W0ZV09</accession>
<feature type="transmembrane region" description="Helical" evidence="6">
    <location>
        <begin position="377"/>
        <end position="396"/>
    </location>
</feature>
<evidence type="ECO:0000256" key="5">
    <source>
        <dbReference type="ARBA" id="ARBA00023136"/>
    </source>
</evidence>
<gene>
    <name evidence="8" type="primary">ydfJ</name>
    <name evidence="8" type="ORF">Ltuc_0844</name>
</gene>
<dbReference type="InterPro" id="IPR050545">
    <property type="entry name" value="Mycobact_MmpL"/>
</dbReference>
<dbReference type="AlphaFoldDB" id="A0A0W0ZV09"/>
<dbReference type="Proteomes" id="UP000054693">
    <property type="component" value="Unassembled WGS sequence"/>
</dbReference>
<comment type="caution">
    <text evidence="8">The sequence shown here is derived from an EMBL/GenBank/DDBJ whole genome shotgun (WGS) entry which is preliminary data.</text>
</comment>
<evidence type="ECO:0000259" key="7">
    <source>
        <dbReference type="PROSITE" id="PS50156"/>
    </source>
</evidence>
<feature type="transmembrane region" description="Helical" evidence="6">
    <location>
        <begin position="591"/>
        <end position="611"/>
    </location>
</feature>
<dbReference type="InterPro" id="IPR004869">
    <property type="entry name" value="MMPL_dom"/>
</dbReference>
<feature type="transmembrane region" description="Helical" evidence="6">
    <location>
        <begin position="190"/>
        <end position="210"/>
    </location>
</feature>
<feature type="transmembrane region" description="Helical" evidence="6">
    <location>
        <begin position="323"/>
        <end position="345"/>
    </location>
</feature>
<feature type="transmembrane region" description="Helical" evidence="6">
    <location>
        <begin position="631"/>
        <end position="656"/>
    </location>
</feature>
<protein>
    <submittedName>
        <fullName evidence="8">Membrane protein YdfJ</fullName>
    </submittedName>
</protein>
<keyword evidence="9" id="KW-1185">Reference proteome</keyword>
<feature type="transmembrane region" description="Helical" evidence="6">
    <location>
        <begin position="564"/>
        <end position="584"/>
    </location>
</feature>
<proteinExistence type="predicted"/>
<evidence type="ECO:0000313" key="9">
    <source>
        <dbReference type="Proteomes" id="UP000054693"/>
    </source>
</evidence>
<dbReference type="GO" id="GO:0005886">
    <property type="term" value="C:plasma membrane"/>
    <property type="evidence" value="ECO:0007669"/>
    <property type="project" value="UniProtKB-SubCell"/>
</dbReference>
<evidence type="ECO:0000256" key="4">
    <source>
        <dbReference type="ARBA" id="ARBA00022989"/>
    </source>
</evidence>
<name>A0A0W0ZV09_9GAMM</name>
<evidence type="ECO:0000256" key="6">
    <source>
        <dbReference type="SAM" id="Phobius"/>
    </source>
</evidence>